<gene>
    <name evidence="2" type="ORF">G3574_05490</name>
</gene>
<comment type="caution">
    <text evidence="2">The sequence shown here is derived from an EMBL/GenBank/DDBJ whole genome shotgun (WGS) entry which is preliminary data.</text>
</comment>
<feature type="region of interest" description="Disordered" evidence="1">
    <location>
        <begin position="1"/>
        <end position="29"/>
    </location>
</feature>
<protein>
    <submittedName>
        <fullName evidence="2">Uncharacterized protein</fullName>
    </submittedName>
</protein>
<name>A0A6B3SIK2_9BURK</name>
<evidence type="ECO:0000256" key="1">
    <source>
        <dbReference type="SAM" id="MobiDB-lite"/>
    </source>
</evidence>
<dbReference type="RefSeq" id="WP_163960993.1">
    <property type="nucleotide sequence ID" value="NZ_JAAIVB010000012.1"/>
</dbReference>
<dbReference type="EMBL" id="JAAIVB010000012">
    <property type="protein sequence ID" value="NEX60523.1"/>
    <property type="molecule type" value="Genomic_DNA"/>
</dbReference>
<reference evidence="2 3" key="1">
    <citation type="submission" date="2020-02" db="EMBL/GenBank/DDBJ databases">
        <authorList>
            <person name="Kim M.K."/>
        </authorList>
    </citation>
    <scope>NUCLEOTIDE SEQUENCE [LARGE SCALE GENOMIC DNA]</scope>
    <source>
        <strain evidence="2 3">17J57-3</strain>
    </source>
</reference>
<keyword evidence="3" id="KW-1185">Reference proteome</keyword>
<organism evidence="2 3">
    <name type="scientific">Noviherbaspirillum galbum</name>
    <dbReference type="NCBI Taxonomy" id="2709383"/>
    <lineage>
        <taxon>Bacteria</taxon>
        <taxon>Pseudomonadati</taxon>
        <taxon>Pseudomonadota</taxon>
        <taxon>Betaproteobacteria</taxon>
        <taxon>Burkholderiales</taxon>
        <taxon>Oxalobacteraceae</taxon>
        <taxon>Noviherbaspirillum</taxon>
    </lineage>
</organism>
<proteinExistence type="predicted"/>
<accession>A0A6B3SIK2</accession>
<evidence type="ECO:0000313" key="3">
    <source>
        <dbReference type="Proteomes" id="UP000482155"/>
    </source>
</evidence>
<sequence length="235" mass="23855">MPGPLGDPLDPLPSVPEPGEVGLVPTPRPEEVRPVPLVPLVLPGMPDAPAVPAPPVAFVAPVVPAVPEALAPFVPEPLVEPTGAQSRLPIPADAVVPLALPMLPIDPEEAPDMPLVPVGPLTMPAGQSELAPDAEVPCVLEVPDALEPVPPPVAALLLEPLGAAAAGVVGSTLLPVPRVAELMPEVLGAVLCAMAMPAQPSSAASNVMLACVFMRFSRNETKACDVARSMPSSQS</sequence>
<dbReference type="AlphaFoldDB" id="A0A6B3SIK2"/>
<dbReference type="Proteomes" id="UP000482155">
    <property type="component" value="Unassembled WGS sequence"/>
</dbReference>
<feature type="compositionally biased region" description="Pro residues" evidence="1">
    <location>
        <begin position="1"/>
        <end position="16"/>
    </location>
</feature>
<evidence type="ECO:0000313" key="2">
    <source>
        <dbReference type="EMBL" id="NEX60523.1"/>
    </source>
</evidence>